<dbReference type="AlphaFoldDB" id="A0A098B0T2"/>
<accession>A0A098B0T2</accession>
<dbReference type="InterPro" id="IPR006675">
    <property type="entry name" value="HDIG_dom"/>
</dbReference>
<gene>
    <name evidence="4" type="ORF">AT727_15445</name>
    <name evidence="3" type="ORF">DPCES_2085</name>
</gene>
<organism evidence="3">
    <name type="scientific">Desulfitobacterium hafniense</name>
    <name type="common">Desulfitobacterium frappieri</name>
    <dbReference type="NCBI Taxonomy" id="49338"/>
    <lineage>
        <taxon>Bacteria</taxon>
        <taxon>Bacillati</taxon>
        <taxon>Bacillota</taxon>
        <taxon>Clostridia</taxon>
        <taxon>Eubacteriales</taxon>
        <taxon>Desulfitobacteriaceae</taxon>
        <taxon>Desulfitobacterium</taxon>
    </lineage>
</organism>
<dbReference type="PANTHER" id="PTHR43155">
    <property type="entry name" value="CYCLIC DI-GMP PHOSPHODIESTERASE PA4108-RELATED"/>
    <property type="match status" value="1"/>
</dbReference>
<dbReference type="PANTHER" id="PTHR43155:SF2">
    <property type="entry name" value="CYCLIC DI-GMP PHOSPHODIESTERASE PA4108"/>
    <property type="match status" value="1"/>
</dbReference>
<protein>
    <submittedName>
        <fullName evidence="4">C-di-GMP phosphodiesterase</fullName>
    </submittedName>
    <submittedName>
        <fullName evidence="3">HD-GYP domain-containing protein</fullName>
    </submittedName>
</protein>
<dbReference type="RefSeq" id="WP_005813028.1">
    <property type="nucleotide sequence ID" value="NZ_CABKQQ010000043.1"/>
</dbReference>
<feature type="domain" description="HD-GYP" evidence="2">
    <location>
        <begin position="105"/>
        <end position="301"/>
    </location>
</feature>
<dbReference type="InterPro" id="IPR006674">
    <property type="entry name" value="HD_domain"/>
</dbReference>
<dbReference type="Proteomes" id="UP000054623">
    <property type="component" value="Unassembled WGS sequence"/>
</dbReference>
<evidence type="ECO:0000259" key="2">
    <source>
        <dbReference type="PROSITE" id="PS51832"/>
    </source>
</evidence>
<dbReference type="InterPro" id="IPR037522">
    <property type="entry name" value="HD_GYP_dom"/>
</dbReference>
<dbReference type="EMBL" id="LOCK01000008">
    <property type="protein sequence ID" value="KTE93124.1"/>
    <property type="molecule type" value="Genomic_DNA"/>
</dbReference>
<proteinExistence type="predicted"/>
<name>A0A098B0T2_DESHA</name>
<dbReference type="NCBIfam" id="TIGR00277">
    <property type="entry name" value="HDIG"/>
    <property type="match status" value="1"/>
</dbReference>
<sequence length="352" mass="39982">MRQVSVNSLKIGDVLGKTIYSSNGRVLLGKGVKLTPLYISKMRDMGITIVYIEDDRFEDVIPEDVIDEENRREAMAIIEQASQAVRLGKNLDDFHLRNIVSKIVEEILFKKDILVSMMDIRSKDNYTFAHSVNVCVLATVLGKVMHLDKEKLETLAIGALLHDIGMVHLPQNTLENHEQRTEEEEEEYRTHTTLGFEELRKRKELNLVVAHIAFQHHEYIDGTGYPRQLKGDEIHPLAQIVAIADLYDKLTSDNSGMKRVMPHEACEILMGLVGKQFPLEPVRLFLRNIAAYPTGSTVRLNTGEIGVVVDQNPSIPTRPVVRVYDEMNYEAGQGKEYNMVDNRTVFINEVLV</sequence>
<dbReference type="PROSITE" id="PS51831">
    <property type="entry name" value="HD"/>
    <property type="match status" value="1"/>
</dbReference>
<dbReference type="PROSITE" id="PS51832">
    <property type="entry name" value="HD_GYP"/>
    <property type="match status" value="1"/>
</dbReference>
<dbReference type="SMART" id="SM00471">
    <property type="entry name" value="HDc"/>
    <property type="match status" value="1"/>
</dbReference>
<dbReference type="CDD" id="cd00077">
    <property type="entry name" value="HDc"/>
    <property type="match status" value="1"/>
</dbReference>
<evidence type="ECO:0000313" key="4">
    <source>
        <dbReference type="EMBL" id="KTE93124.1"/>
    </source>
</evidence>
<dbReference type="SUPFAM" id="SSF109604">
    <property type="entry name" value="HD-domain/PDEase-like"/>
    <property type="match status" value="1"/>
</dbReference>
<reference evidence="4 5" key="2">
    <citation type="submission" date="2015-12" db="EMBL/GenBank/DDBJ databases">
        <title>Draft Genome Sequence of Desulfitobacterium hafniense Strain DH, a Sulfate-reducing Bacterium Isolated from Paddy Soils.</title>
        <authorList>
            <person name="Bao P."/>
            <person name="Zhang X."/>
            <person name="Li G."/>
        </authorList>
    </citation>
    <scope>NUCLEOTIDE SEQUENCE [LARGE SCALE GENOMIC DNA]</scope>
    <source>
        <strain evidence="4 5">DH</strain>
    </source>
</reference>
<dbReference type="EMBL" id="LK996017">
    <property type="protein sequence ID" value="CDX01972.1"/>
    <property type="molecule type" value="Genomic_DNA"/>
</dbReference>
<dbReference type="Pfam" id="PF13487">
    <property type="entry name" value="HD_5"/>
    <property type="match status" value="1"/>
</dbReference>
<dbReference type="InterPro" id="IPR003607">
    <property type="entry name" value="HD/PDEase_dom"/>
</dbReference>
<dbReference type="OrthoDB" id="9798833at2"/>
<evidence type="ECO:0000313" key="5">
    <source>
        <dbReference type="Proteomes" id="UP000054623"/>
    </source>
</evidence>
<reference evidence="3" key="1">
    <citation type="submission" date="2014-07" db="EMBL/GenBank/DDBJ databases">
        <authorList>
            <person name="Hornung V.Bastian."/>
        </authorList>
    </citation>
    <scope>NUCLEOTIDE SEQUENCE</scope>
    <source>
        <strain evidence="3">PCE-S</strain>
    </source>
</reference>
<feature type="domain" description="HD" evidence="1">
    <location>
        <begin position="127"/>
        <end position="250"/>
    </location>
</feature>
<evidence type="ECO:0000313" key="3">
    <source>
        <dbReference type="EMBL" id="CDX01972.1"/>
    </source>
</evidence>
<evidence type="ECO:0000259" key="1">
    <source>
        <dbReference type="PROSITE" id="PS51831"/>
    </source>
</evidence>
<dbReference type="Gene3D" id="1.10.3210.10">
    <property type="entry name" value="Hypothetical protein af1432"/>
    <property type="match status" value="1"/>
</dbReference>
<dbReference type="PATRIC" id="fig|49338.4.peg.2248"/>